<proteinExistence type="predicted"/>
<evidence type="ECO:0000313" key="1">
    <source>
        <dbReference type="EMBL" id="SDT45042.1"/>
    </source>
</evidence>
<protein>
    <submittedName>
        <fullName evidence="1">Uncharacterized protein</fullName>
    </submittedName>
</protein>
<dbReference type="AlphaFoldDB" id="A0A1H2AH60"/>
<dbReference type="Proteomes" id="UP000243904">
    <property type="component" value="Chromosome I"/>
</dbReference>
<name>A0A1H2AH60_9BRAD</name>
<reference evidence="2" key="1">
    <citation type="submission" date="2016-10" db="EMBL/GenBank/DDBJ databases">
        <authorList>
            <person name="Varghese N."/>
            <person name="Submissions S."/>
        </authorList>
    </citation>
    <scope>NUCLEOTIDE SEQUENCE [LARGE SCALE GENOMIC DNA]</scope>
    <source>
        <strain evidence="2">GAS369</strain>
    </source>
</reference>
<gene>
    <name evidence="1" type="ORF">SAMN05444158_6143</name>
</gene>
<keyword evidence="2" id="KW-1185">Reference proteome</keyword>
<dbReference type="EMBL" id="LT629750">
    <property type="protein sequence ID" value="SDT45042.1"/>
    <property type="molecule type" value="Genomic_DNA"/>
</dbReference>
<evidence type="ECO:0000313" key="2">
    <source>
        <dbReference type="Proteomes" id="UP000243904"/>
    </source>
</evidence>
<accession>A0A1H2AH60</accession>
<sequence>MWGEKMCKGMQPWGGRNGFPGFYAGNRKPSSPFGL</sequence>
<organism evidence="1 2">
    <name type="scientific">Bradyrhizobium canariense</name>
    <dbReference type="NCBI Taxonomy" id="255045"/>
    <lineage>
        <taxon>Bacteria</taxon>
        <taxon>Pseudomonadati</taxon>
        <taxon>Pseudomonadota</taxon>
        <taxon>Alphaproteobacteria</taxon>
        <taxon>Hyphomicrobiales</taxon>
        <taxon>Nitrobacteraceae</taxon>
        <taxon>Bradyrhizobium</taxon>
    </lineage>
</organism>